<proteinExistence type="predicted"/>
<gene>
    <name evidence="1" type="ORF">D8674_024746</name>
</gene>
<dbReference type="EMBL" id="SMOL01000231">
    <property type="protein sequence ID" value="KAB2622564.1"/>
    <property type="molecule type" value="Genomic_DNA"/>
</dbReference>
<name>A0A5N5HH97_9ROSA</name>
<keyword evidence="2" id="KW-1185">Reference proteome</keyword>
<evidence type="ECO:0000313" key="1">
    <source>
        <dbReference type="EMBL" id="KAB2622564.1"/>
    </source>
</evidence>
<reference evidence="1 2" key="3">
    <citation type="submission" date="2019-11" db="EMBL/GenBank/DDBJ databases">
        <title>A de novo genome assembly of a pear dwarfing rootstock.</title>
        <authorList>
            <person name="Wang F."/>
            <person name="Wang J."/>
            <person name="Li S."/>
            <person name="Zhang Y."/>
            <person name="Fang M."/>
            <person name="Ma L."/>
            <person name="Zhao Y."/>
            <person name="Jiang S."/>
        </authorList>
    </citation>
    <scope>NUCLEOTIDE SEQUENCE [LARGE SCALE GENOMIC DNA]</scope>
    <source>
        <strain evidence="1">S2</strain>
        <tissue evidence="1">Leaf</tissue>
    </source>
</reference>
<sequence>MQDLSNYAIHIIAEERDCPDYQLLEALYGSLFWNLTRRDGLNTRGVTPHVTLERTQEFGFDPYHANQDQAAAAMDRSRELTRLEQELDSLFVRLNDRLSFHDLWPLDERATRLREEWESLTVRQRNNDVLSADIQRLDSFQLRLSSVGVEILSNTTEAALARTRNTRAFDIVLEAARIESLNEAVALRPRPASKAAVEAL</sequence>
<comment type="caution">
    <text evidence="1">The sequence shown here is derived from an EMBL/GenBank/DDBJ whole genome shotgun (WGS) entry which is preliminary data.</text>
</comment>
<evidence type="ECO:0000313" key="2">
    <source>
        <dbReference type="Proteomes" id="UP000327157"/>
    </source>
</evidence>
<reference evidence="2" key="2">
    <citation type="submission" date="2019-10" db="EMBL/GenBank/DDBJ databases">
        <title>A de novo genome assembly of a pear dwarfing rootstock.</title>
        <authorList>
            <person name="Wang F."/>
            <person name="Wang J."/>
            <person name="Li S."/>
            <person name="Zhang Y."/>
            <person name="Fang M."/>
            <person name="Ma L."/>
            <person name="Zhao Y."/>
            <person name="Jiang S."/>
        </authorList>
    </citation>
    <scope>NUCLEOTIDE SEQUENCE [LARGE SCALE GENOMIC DNA]</scope>
</reference>
<dbReference type="Proteomes" id="UP000327157">
    <property type="component" value="Chromosome 4"/>
</dbReference>
<protein>
    <submittedName>
        <fullName evidence="1">Uncharacterized protein</fullName>
    </submittedName>
</protein>
<dbReference type="AlphaFoldDB" id="A0A5N5HH97"/>
<accession>A0A5N5HH97</accession>
<reference evidence="1 2" key="1">
    <citation type="submission" date="2019-09" db="EMBL/GenBank/DDBJ databases">
        <authorList>
            <person name="Ou C."/>
        </authorList>
    </citation>
    <scope>NUCLEOTIDE SEQUENCE [LARGE SCALE GENOMIC DNA]</scope>
    <source>
        <strain evidence="1">S2</strain>
        <tissue evidence="1">Leaf</tissue>
    </source>
</reference>
<organism evidence="1 2">
    <name type="scientific">Pyrus ussuriensis x Pyrus communis</name>
    <dbReference type="NCBI Taxonomy" id="2448454"/>
    <lineage>
        <taxon>Eukaryota</taxon>
        <taxon>Viridiplantae</taxon>
        <taxon>Streptophyta</taxon>
        <taxon>Embryophyta</taxon>
        <taxon>Tracheophyta</taxon>
        <taxon>Spermatophyta</taxon>
        <taxon>Magnoliopsida</taxon>
        <taxon>eudicotyledons</taxon>
        <taxon>Gunneridae</taxon>
        <taxon>Pentapetalae</taxon>
        <taxon>rosids</taxon>
        <taxon>fabids</taxon>
        <taxon>Rosales</taxon>
        <taxon>Rosaceae</taxon>
        <taxon>Amygdaloideae</taxon>
        <taxon>Maleae</taxon>
        <taxon>Pyrus</taxon>
    </lineage>
</organism>